<evidence type="ECO:0000259" key="3">
    <source>
        <dbReference type="PROSITE" id="PS50878"/>
    </source>
</evidence>
<dbReference type="Gene3D" id="3.30.420.10">
    <property type="entry name" value="Ribonuclease H-like superfamily/Ribonuclease H"/>
    <property type="match status" value="2"/>
</dbReference>
<dbReference type="Proteomes" id="UP000035680">
    <property type="component" value="Unassembled WGS sequence"/>
</dbReference>
<dbReference type="STRING" id="75913.A0A0K0FNV1"/>
<proteinExistence type="predicted"/>
<keyword evidence="2" id="KW-0511">Multifunctional enzyme</keyword>
<dbReference type="InterPro" id="IPR043128">
    <property type="entry name" value="Rev_trsase/Diguanyl_cyclase"/>
</dbReference>
<dbReference type="InterPro" id="IPR050951">
    <property type="entry name" value="Retrovirus_Pol_polyprotein"/>
</dbReference>
<dbReference type="CDD" id="cd01647">
    <property type="entry name" value="RT_LTR"/>
    <property type="match status" value="1"/>
</dbReference>
<dbReference type="InterPro" id="IPR041588">
    <property type="entry name" value="Integrase_H2C2"/>
</dbReference>
<dbReference type="PROSITE" id="PS50994">
    <property type="entry name" value="INTEGRASE"/>
    <property type="match status" value="1"/>
</dbReference>
<dbReference type="InterPro" id="IPR012337">
    <property type="entry name" value="RNaseH-like_sf"/>
</dbReference>
<evidence type="ECO:0000256" key="2">
    <source>
        <dbReference type="ARBA" id="ARBA00023268"/>
    </source>
</evidence>
<dbReference type="InterPro" id="IPR000477">
    <property type="entry name" value="RT_dom"/>
</dbReference>
<dbReference type="PANTHER" id="PTHR37984:SF5">
    <property type="entry name" value="PROTEIN NYNRIN-LIKE"/>
    <property type="match status" value="1"/>
</dbReference>
<dbReference type="GO" id="GO:0003964">
    <property type="term" value="F:RNA-directed DNA polymerase activity"/>
    <property type="evidence" value="ECO:0007669"/>
    <property type="project" value="UniProtKB-EC"/>
</dbReference>
<reference evidence="6" key="2">
    <citation type="submission" date="2015-08" db="UniProtKB">
        <authorList>
            <consortium name="WormBaseParasite"/>
        </authorList>
    </citation>
    <scope>IDENTIFICATION</scope>
</reference>
<feature type="domain" description="Reverse transcriptase" evidence="3">
    <location>
        <begin position="3"/>
        <end position="186"/>
    </location>
</feature>
<organism evidence="5 6">
    <name type="scientific">Strongyloides venezuelensis</name>
    <name type="common">Threadworm</name>
    <dbReference type="NCBI Taxonomy" id="75913"/>
    <lineage>
        <taxon>Eukaryota</taxon>
        <taxon>Metazoa</taxon>
        <taxon>Ecdysozoa</taxon>
        <taxon>Nematoda</taxon>
        <taxon>Chromadorea</taxon>
        <taxon>Rhabditida</taxon>
        <taxon>Tylenchina</taxon>
        <taxon>Panagrolaimomorpha</taxon>
        <taxon>Strongyloidoidea</taxon>
        <taxon>Strongyloididae</taxon>
        <taxon>Strongyloides</taxon>
    </lineage>
</organism>
<dbReference type="Pfam" id="PF17921">
    <property type="entry name" value="Integrase_H2C2"/>
    <property type="match status" value="1"/>
</dbReference>
<evidence type="ECO:0000313" key="5">
    <source>
        <dbReference type="Proteomes" id="UP000035680"/>
    </source>
</evidence>
<evidence type="ECO:0000259" key="4">
    <source>
        <dbReference type="PROSITE" id="PS50994"/>
    </source>
</evidence>
<accession>A0A0K0FNV1</accession>
<feature type="domain" description="Integrase catalytic" evidence="4">
    <location>
        <begin position="558"/>
        <end position="723"/>
    </location>
</feature>
<protein>
    <recommendedName>
        <fullName evidence="1">RNA-directed DNA polymerase</fullName>
        <ecNumber evidence="1">2.7.7.49</ecNumber>
    </recommendedName>
</protein>
<dbReference type="EC" id="2.7.7.49" evidence="1"/>
<dbReference type="InterPro" id="IPR036397">
    <property type="entry name" value="RNaseH_sf"/>
</dbReference>
<dbReference type="Gene3D" id="3.10.10.10">
    <property type="entry name" value="HIV Type 1 Reverse Transcriptase, subunit A, domain 1"/>
    <property type="match status" value="1"/>
</dbReference>
<reference evidence="5" key="1">
    <citation type="submission" date="2014-07" db="EMBL/GenBank/DDBJ databases">
        <authorList>
            <person name="Martin A.A"/>
            <person name="De Silva N."/>
        </authorList>
    </citation>
    <scope>NUCLEOTIDE SEQUENCE</scope>
</reference>
<dbReference type="GO" id="GO:0015074">
    <property type="term" value="P:DNA integration"/>
    <property type="evidence" value="ECO:0007669"/>
    <property type="project" value="InterPro"/>
</dbReference>
<dbReference type="Gene3D" id="3.30.70.270">
    <property type="match status" value="2"/>
</dbReference>
<dbReference type="Gene3D" id="1.10.340.70">
    <property type="match status" value="1"/>
</dbReference>
<dbReference type="Pfam" id="PF17919">
    <property type="entry name" value="RT_RNaseH_2"/>
    <property type="match status" value="1"/>
</dbReference>
<dbReference type="SUPFAM" id="SSF56672">
    <property type="entry name" value="DNA/RNA polymerases"/>
    <property type="match status" value="1"/>
</dbReference>
<dbReference type="FunFam" id="1.10.340.70:FF:000001">
    <property type="entry name" value="Retrovirus-related Pol polyprotein from transposon gypsy-like Protein"/>
    <property type="match status" value="1"/>
</dbReference>
<dbReference type="PROSITE" id="PS50878">
    <property type="entry name" value="RT_POL"/>
    <property type="match status" value="1"/>
</dbReference>
<dbReference type="WBParaSite" id="SVE_1080200.1">
    <property type="protein sequence ID" value="SVE_1080200.1"/>
    <property type="gene ID" value="SVE_1080200"/>
</dbReference>
<dbReference type="FunFam" id="3.30.70.270:FF:000020">
    <property type="entry name" value="Transposon Tf2-6 polyprotein-like Protein"/>
    <property type="match status" value="1"/>
</dbReference>
<name>A0A0K0FNV1_STRVS</name>
<evidence type="ECO:0000256" key="1">
    <source>
        <dbReference type="ARBA" id="ARBA00012493"/>
    </source>
</evidence>
<dbReference type="Pfam" id="PF00665">
    <property type="entry name" value="rve"/>
    <property type="match status" value="1"/>
</dbReference>
<evidence type="ECO:0000313" key="6">
    <source>
        <dbReference type="WBParaSite" id="SVE_1080200.1"/>
    </source>
</evidence>
<dbReference type="AlphaFoldDB" id="A0A0K0FNV1"/>
<keyword evidence="5" id="KW-1185">Reference proteome</keyword>
<dbReference type="InterPro" id="IPR041577">
    <property type="entry name" value="RT_RNaseH_2"/>
</dbReference>
<dbReference type="InterPro" id="IPR043502">
    <property type="entry name" value="DNA/RNA_pol_sf"/>
</dbReference>
<dbReference type="GO" id="GO:0042575">
    <property type="term" value="C:DNA polymerase complex"/>
    <property type="evidence" value="ECO:0007669"/>
    <property type="project" value="UniProtKB-ARBA"/>
</dbReference>
<dbReference type="PANTHER" id="PTHR37984">
    <property type="entry name" value="PROTEIN CBG26694"/>
    <property type="match status" value="1"/>
</dbReference>
<dbReference type="SUPFAM" id="SSF53098">
    <property type="entry name" value="Ribonuclease H-like"/>
    <property type="match status" value="1"/>
</dbReference>
<dbReference type="InterPro" id="IPR001584">
    <property type="entry name" value="Integrase_cat-core"/>
</dbReference>
<dbReference type="GO" id="GO:0003676">
    <property type="term" value="F:nucleic acid binding"/>
    <property type="evidence" value="ECO:0007669"/>
    <property type="project" value="InterPro"/>
</dbReference>
<dbReference type="Pfam" id="PF00078">
    <property type="entry name" value="RVT_1"/>
    <property type="match status" value="1"/>
</dbReference>
<sequence length="862" mass="99819">MLEAGILIRQDTSYISNFVLVPPRTPEGTTRFAVDLRRLNEITIPDPYPTKSSNELFNYLSTATHYTSLDITKSYWTLKIPKEDIKYYGVYSPLGVLCFTRLPFGDINAMAYWQRIYDKIIREVLPHNAISYVDDLVIYTSAEKSEDQHLFLVEKMLQQFERYNLKFISNKSQICKSTIKFLGWKVSSQGKIPDPSNVNSILNRKIPDSIKNVKSFLGATGYFRQSIEGYAQLALPLTNLTKLKSTFQWTPDCQYSYDTIIHKLFTAPVLMLPQFDRTFHIYCDSSMEAMAGLIAQYDNNKRLRPIRFYSKKWPYFKRQKSINLLELQAVCYTLLGNSDILALSDIIVYTDNKSIISIFNNSTDPQFTRYISYISSFKVVFKHIKSCQNNVADDMTRCEILEQEIQDVNILNVDPILIETESKAKQSDYLKKRNETFINAQKNDPYIQSLIREFPNIDKDKFIILNNILYKKVQRKNAELSKDVLLPILPKNMVHEYLTSIHDFLGHFGIQKTILFAKDSFYWEGMEDDITKFIKSCEACQLQKAVRDQHPAFERILVPQEPFSIVCLDIMGPLKDGQNKTYVVNTIDTTTRYWIPYLVEDQCCDTIIAGLISNVITKFGAMKYLLMDNQSSLKTPQFQQILNKMNIQCIYTTPYHKTGNSLVERSFRTMENIISTLTAAEKKHNRKVNINFAEFIPQTALYYNVFPNMTTKMSPYELLFGRKPHLACSPPTPPVAQIDINPNIATSYYLLQEGWKLASEISMKIREQANQKLQYAEKSITIYEPGDKVIIYRPNAASKISTNFTKPYTVKYQEGKIVYLTKSTRGRPKMVHVYDVKPFIERERSFKTSEKVSSDVPITKQY</sequence>